<evidence type="ECO:0000259" key="1">
    <source>
        <dbReference type="Pfam" id="PF00534"/>
    </source>
</evidence>
<dbReference type="Proteomes" id="UP001500426">
    <property type="component" value="Unassembled WGS sequence"/>
</dbReference>
<dbReference type="PANTHER" id="PTHR12526">
    <property type="entry name" value="GLYCOSYLTRANSFERASE"/>
    <property type="match status" value="1"/>
</dbReference>
<reference evidence="3" key="1">
    <citation type="journal article" date="2019" name="Int. J. Syst. Evol. Microbiol.">
        <title>The Global Catalogue of Microorganisms (GCM) 10K type strain sequencing project: providing services to taxonomists for standard genome sequencing and annotation.</title>
        <authorList>
            <consortium name="The Broad Institute Genomics Platform"/>
            <consortium name="The Broad Institute Genome Sequencing Center for Infectious Disease"/>
            <person name="Wu L."/>
            <person name="Ma J."/>
        </authorList>
    </citation>
    <scope>NUCLEOTIDE SEQUENCE [LARGE SCALE GENOMIC DNA]</scope>
    <source>
        <strain evidence="3">JCM 17068</strain>
    </source>
</reference>
<feature type="domain" description="Glycosyl transferase family 1" evidence="1">
    <location>
        <begin position="184"/>
        <end position="329"/>
    </location>
</feature>
<dbReference type="Pfam" id="PF00534">
    <property type="entry name" value="Glycos_transf_1"/>
    <property type="match status" value="1"/>
</dbReference>
<dbReference type="CDD" id="cd03801">
    <property type="entry name" value="GT4_PimA-like"/>
    <property type="match status" value="1"/>
</dbReference>
<dbReference type="Gene3D" id="3.40.50.2000">
    <property type="entry name" value="Glycogen Phosphorylase B"/>
    <property type="match status" value="2"/>
</dbReference>
<proteinExistence type="predicted"/>
<name>A0ABP7UBU4_9FLAO</name>
<dbReference type="EMBL" id="BAABCS010000002">
    <property type="protein sequence ID" value="GAA4039907.1"/>
    <property type="molecule type" value="Genomic_DNA"/>
</dbReference>
<dbReference type="RefSeq" id="WP_345088936.1">
    <property type="nucleotide sequence ID" value="NZ_BAABCS010000002.1"/>
</dbReference>
<gene>
    <name evidence="2" type="ORF">GCM10022388_00550</name>
</gene>
<dbReference type="InterPro" id="IPR001296">
    <property type="entry name" value="Glyco_trans_1"/>
</dbReference>
<organism evidence="2 3">
    <name type="scientific">Flavobacterium chungnamense</name>
    <dbReference type="NCBI Taxonomy" id="706182"/>
    <lineage>
        <taxon>Bacteria</taxon>
        <taxon>Pseudomonadati</taxon>
        <taxon>Bacteroidota</taxon>
        <taxon>Flavobacteriia</taxon>
        <taxon>Flavobacteriales</taxon>
        <taxon>Flavobacteriaceae</taxon>
        <taxon>Flavobacterium</taxon>
    </lineage>
</organism>
<dbReference type="SUPFAM" id="SSF53756">
    <property type="entry name" value="UDP-Glycosyltransferase/glycogen phosphorylase"/>
    <property type="match status" value="1"/>
</dbReference>
<keyword evidence="3" id="KW-1185">Reference proteome</keyword>
<evidence type="ECO:0000313" key="2">
    <source>
        <dbReference type="EMBL" id="GAA4039907.1"/>
    </source>
</evidence>
<evidence type="ECO:0000313" key="3">
    <source>
        <dbReference type="Proteomes" id="UP001500426"/>
    </source>
</evidence>
<sequence>MGVNQSRIAVLCNYELLPERVGGMDYFYWMFDAKCKEQGIEIDWFFPNLSNHGGYSKLNLHSSNYKNVENYFLDNYSNNQYSHVITHFIELCTPFYKKLKKRNSAKIIAIDHNPRPLSGYPLKKRLEKKTKGILYAKYIDLFVGVSEYSKDQLIKELGSFIKDRIKVVCNGLEIQKFKVKSDFSVSNKFLTASHLRKDKGIQDVIYAVAALKKESDVPFTIDVYGEGPYETDLKNLVNEFDLGNTIIFKGSISNLHEVYSEYSYLIHPSHGETFCYTVVEALLSNLPVITTNDQGNVLKLVKENNNGFLFDVGDSTKLKMILLSILNGKNTIVNGLEKEPEVLQFSLEKMVDNHIKLLQ</sequence>
<comment type="caution">
    <text evidence="2">The sequence shown here is derived from an EMBL/GenBank/DDBJ whole genome shotgun (WGS) entry which is preliminary data.</text>
</comment>
<protein>
    <recommendedName>
        <fullName evidence="1">Glycosyl transferase family 1 domain-containing protein</fullName>
    </recommendedName>
</protein>
<accession>A0ABP7UBU4</accession>